<evidence type="ECO:0000313" key="2">
    <source>
        <dbReference type="Proteomes" id="UP001189429"/>
    </source>
</evidence>
<name>A0ABN9SPR4_9DINO</name>
<keyword evidence="2" id="KW-1185">Reference proteome</keyword>
<comment type="caution">
    <text evidence="1">The sequence shown here is derived from an EMBL/GenBank/DDBJ whole genome shotgun (WGS) entry which is preliminary data.</text>
</comment>
<dbReference type="InterPro" id="IPR013320">
    <property type="entry name" value="ConA-like_dom_sf"/>
</dbReference>
<accession>A0ABN9SPR4</accession>
<proteinExistence type="predicted"/>
<feature type="non-terminal residue" evidence="1">
    <location>
        <position position="1976"/>
    </location>
</feature>
<reference evidence="1" key="1">
    <citation type="submission" date="2023-10" db="EMBL/GenBank/DDBJ databases">
        <authorList>
            <person name="Chen Y."/>
            <person name="Shah S."/>
            <person name="Dougan E. K."/>
            <person name="Thang M."/>
            <person name="Chan C."/>
        </authorList>
    </citation>
    <scope>NUCLEOTIDE SEQUENCE [LARGE SCALE GENOMIC DNA]</scope>
</reference>
<organism evidence="1 2">
    <name type="scientific">Prorocentrum cordatum</name>
    <dbReference type="NCBI Taxonomy" id="2364126"/>
    <lineage>
        <taxon>Eukaryota</taxon>
        <taxon>Sar</taxon>
        <taxon>Alveolata</taxon>
        <taxon>Dinophyceae</taxon>
        <taxon>Prorocentrales</taxon>
        <taxon>Prorocentraceae</taxon>
        <taxon>Prorocentrum</taxon>
    </lineage>
</organism>
<dbReference type="Proteomes" id="UP001189429">
    <property type="component" value="Unassembled WGS sequence"/>
</dbReference>
<sequence length="1976" mass="207151">MPHGVLGTARGSAVLSRPAGWRLIASLLAYAPSTAGASAHEWAWCVDSLGDCLAVAHRLLRQAEEVERAFETVRGVEVLDVVVVGGAHELCATSRVAARVSRQQYEDSWTSAYDSSGNLEAVFNGTCFAASPSECAELVQCSDPRRTFPQEVDPSTGLHRFVPEPGAVNHTLWAACQEAALAWQLEQAALLDLLALQSSDQDSEQATLLKGQLREAASEVSDKLLGTTGGVGLAALALWRAQRFSQLVDPSTAPAPVDGSGQLPVSLQGLASAVEGLALAAQQVQGSPCSAGTDWATLHGRVVDELSQQTEVFAAVNASLLLDPAGFDYAQRASEAVAVGAAAALQAAALAALTEFNCLTSYDPFNVAIRDMSHLRNAAHSLLQRLCAVLPRPEVGTASSAPVQECFALRVEAAAAAVQSAAAGASTAQLLPLDFCSRLFSATAYVIVEVSPYTGAAPQGADLTFLSTGGEQRRTYAVAGGVAYMSPYVSFADRLVDDSTSFASGDKVVELRSISDGSVHRSAADGYFSPTCSNTLEPCAQPGNVDSALSRALARFVSPGFGRADGCEMTLAFPLVAGPVVPQFAPPFTAEAWVSIAVDAIPHSSANVPSVAVILGRESADHADITRSSSTREDSIVLSEPTTWSQVWRHVAVVVSSSSASSPNVFFYVDGELISSARRSASALVQPLPAVHPDQNGVFHVGPPNMDAVMFPDVLEEGRTEPYFDLPASETFFDALVDEVRVSSTALDGLAQGARLTQLRRLTVCDVPSERLEGSTCLPAARLTPPYAVIDQSACQEGYEECGARPGMCVPTCGPSTLRQHDCSCDCQPGYFQAWLAKALRLSGSGSVGAVIVYGVQHSVLGSLPDGGSLPLSFVFESAKQVALLTVVGVGSATSVTLEIETAQGMIVPVPEWTSVPLPSDQVFVVHHRRLHDLFDPALTCAICPTGSGQDVFASQLPRLDLMACLCGQNFGRDMLGRCVPLEAALQAPEISPSEGFHSPGTPVHLAHSVLDGELDTPWLLEVRYELGMKGLSAAAPSCVSSPVFDGDLDVVQRQETTEIRAVLCHPLHYASAVAVATLIGNDHMAPPECTKTGTVSESTDSIWALNVTLELTVSGVSDATIYYVLDGVEEVYRGPVVLTAPGFGQIQTWAKKSGFDDSVKATCSYAIDGEARATIAPVWPQPNVQLGGFVSADQAFLVQRGASSVEFELGPGGGTLQQPARFQWRAWRLGEPGRWRDDMPVHLPVDWSSEAGADRVLKVECRVKEAGHVWSTPASFQFLVLGLTDPPLVQASPSQAWGVGAQWGEGPAREAALQQVHRVTIERPERGAFVYFAVTHGSWDMGGHRLLAVSTSDVASVAAGGVVERFEEHHLSGHAPEDVQEQCDPARGSPDSPRLCAYDGVFEVFGGLTVTAFAWAGGSLESAAVAELVPLRLDPRRDDPEFQATVVNRGSSWVDISGVPALKVLPSSAVRLDVQLSYDGEGSAAQTCILASRFSHSGGSVDVAATLDGCSWSEYNGPMSVQLASAAEGAGLGPGESVNVTVLTTVRRAGYLWAYPTGVSFLLLRERTEAPSVSGVQGSTASAKVMAMVWLTGQAFGSSPECYFTVHHEQVPEGISLAEVPEATVTVADWPSALKATSVRSSAAIRETWEEDVGSCAWGDGKICRLELDETERGRRIQTSADLPYVCAWAVVRGRLGSAPTCVRMDAGALRAPVAPSFVPRSAADAARAGAAASLAGSLGALGGDAVTLGGGAAARSRWAGAGGRSGAAGLPVFLNDSLPLQHRHAAVAVDAAALLAGTPAEQLLDGATFTEPVLLGSAEVPVTVPHPAGASGSDHVLFAVSTRSLEYVADGLKQWGQEGLHLCVALQGQHPPLGMERTGRTVRLQSPRAGSSILFRWSSGKLEEPLAADGGPAVGLEVGFASLQEAYQIRVQVVQHDPNVTLPQCFLAAGASSAQAPVLCQGGESVDVEPPDGG</sequence>
<dbReference type="Gene3D" id="2.60.120.200">
    <property type="match status" value="1"/>
</dbReference>
<evidence type="ECO:0000313" key="1">
    <source>
        <dbReference type="EMBL" id="CAK0833873.1"/>
    </source>
</evidence>
<protein>
    <submittedName>
        <fullName evidence="1">Uncharacterized protein</fullName>
    </submittedName>
</protein>
<dbReference type="EMBL" id="CAUYUJ010012402">
    <property type="protein sequence ID" value="CAK0833873.1"/>
    <property type="molecule type" value="Genomic_DNA"/>
</dbReference>
<gene>
    <name evidence="1" type="ORF">PCOR1329_LOCUS31440</name>
</gene>
<dbReference type="SUPFAM" id="SSF49899">
    <property type="entry name" value="Concanavalin A-like lectins/glucanases"/>
    <property type="match status" value="1"/>
</dbReference>